<dbReference type="Proteomes" id="UP001647509">
    <property type="component" value="Unassembled WGS sequence"/>
</dbReference>
<keyword evidence="2" id="KW-1185">Reference proteome</keyword>
<protein>
    <submittedName>
        <fullName evidence="1">Imelysin family protein</fullName>
    </submittedName>
</protein>
<name>A0ACC5UCZ5_9FLAO</name>
<sequence>MFTLRKVFLALSVVMFFNACSSSSSDDNGTDGKDAYDRGELLLNLADNIIVPAFLDLNTKLKTLKTDKDNFIATPNQTNLETLRGSWLAAYKVWQSVEMFNIGKAESMLYGFQMNVYPTSVQEVETNIANGTYDLTHPNNNDAVGFPAVDYLLYGVAADEASIVAKYTDAKYQTYLSDVIDQMQNLTEIVLNDWTTSYRDAFVKETGNTGTSSVNKIVNDYNFYYESRLRAAKIAIPIGHFSNTPLPEKIEAFYNQEVSKILIQDALNAVQDFFNGKAYKGSSKGESFYSYLVYLERDDIATLINSRFNDARTRIDVVDANFYSQINTDNSKMTMIYDALQLAVVSLKSDMMAVFQVSLDEGYQDNDGD</sequence>
<reference evidence="1" key="1">
    <citation type="submission" date="2021-05" db="EMBL/GenBank/DDBJ databases">
        <title>Draft genomes of bacteria isolated from model marine particles.</title>
        <authorList>
            <person name="Datta M.S."/>
            <person name="Schwartzman J.A."/>
            <person name="Enke T.N."/>
            <person name="Saavedra J."/>
            <person name="Cermak N."/>
            <person name="Cordero O.X."/>
        </authorList>
    </citation>
    <scope>NUCLEOTIDE SEQUENCE</scope>
    <source>
        <strain evidence="1">I2M19</strain>
    </source>
</reference>
<proteinExistence type="predicted"/>
<gene>
    <name evidence="1" type="ORF">KO493_15425</name>
</gene>
<organism evidence="1 2">
    <name type="scientific">Pseudotamlana agarivorans</name>
    <dbReference type="NCBI Taxonomy" id="481183"/>
    <lineage>
        <taxon>Bacteria</taxon>
        <taxon>Pseudomonadati</taxon>
        <taxon>Bacteroidota</taxon>
        <taxon>Flavobacteriia</taxon>
        <taxon>Flavobacteriales</taxon>
        <taxon>Flavobacteriaceae</taxon>
        <taxon>Pseudotamlana</taxon>
    </lineage>
</organism>
<evidence type="ECO:0000313" key="1">
    <source>
        <dbReference type="EMBL" id="MBU2952090.1"/>
    </source>
</evidence>
<comment type="caution">
    <text evidence="1">The sequence shown here is derived from an EMBL/GenBank/DDBJ whole genome shotgun (WGS) entry which is preliminary data.</text>
</comment>
<evidence type="ECO:0000313" key="2">
    <source>
        <dbReference type="Proteomes" id="UP001647509"/>
    </source>
</evidence>
<dbReference type="EMBL" id="JAHKPD010000025">
    <property type="protein sequence ID" value="MBU2952090.1"/>
    <property type="molecule type" value="Genomic_DNA"/>
</dbReference>
<accession>A0ACC5UCZ5</accession>